<keyword evidence="2" id="KW-1185">Reference proteome</keyword>
<sequence length="116" mass="13212">MQQTEKQHPEIWVEFMKGNFYITKGVAGFTSIGPDHGIEQENCELKVIGGIVGITQNEKSLDKYFFIAPELLNLQHEFEETYFTGRKAKRTQHHELTGGKAHLNNTHCCQTQCSIS</sequence>
<dbReference type="PANTHER" id="PTHR47018">
    <property type="entry name" value="CXC DOMAIN-CONTAINING PROTEIN-RELATED"/>
    <property type="match status" value="1"/>
</dbReference>
<dbReference type="AlphaFoldDB" id="A0AAV2R786"/>
<dbReference type="PANTHER" id="PTHR47018:SF3">
    <property type="entry name" value="MYCBP-ASSOCIATED PROTEIN"/>
    <property type="match status" value="1"/>
</dbReference>
<evidence type="ECO:0000313" key="2">
    <source>
        <dbReference type="Proteomes" id="UP001497623"/>
    </source>
</evidence>
<reference evidence="1 2" key="1">
    <citation type="submission" date="2024-05" db="EMBL/GenBank/DDBJ databases">
        <authorList>
            <person name="Wallberg A."/>
        </authorList>
    </citation>
    <scope>NUCLEOTIDE SEQUENCE [LARGE SCALE GENOMIC DNA]</scope>
</reference>
<evidence type="ECO:0000313" key="1">
    <source>
        <dbReference type="EMBL" id="CAL4114864.1"/>
    </source>
</evidence>
<gene>
    <name evidence="1" type="ORF">MNOR_LOCUS20531</name>
</gene>
<dbReference type="EMBL" id="CAXKWB010015937">
    <property type="protein sequence ID" value="CAL4114864.1"/>
    <property type="molecule type" value="Genomic_DNA"/>
</dbReference>
<accession>A0AAV2R786</accession>
<comment type="caution">
    <text evidence="1">The sequence shown here is derived from an EMBL/GenBank/DDBJ whole genome shotgun (WGS) entry which is preliminary data.</text>
</comment>
<proteinExistence type="predicted"/>
<name>A0AAV2R786_MEGNR</name>
<protein>
    <submittedName>
        <fullName evidence="1">Uncharacterized protein</fullName>
    </submittedName>
</protein>
<organism evidence="1 2">
    <name type="scientific">Meganyctiphanes norvegica</name>
    <name type="common">Northern krill</name>
    <name type="synonym">Thysanopoda norvegica</name>
    <dbReference type="NCBI Taxonomy" id="48144"/>
    <lineage>
        <taxon>Eukaryota</taxon>
        <taxon>Metazoa</taxon>
        <taxon>Ecdysozoa</taxon>
        <taxon>Arthropoda</taxon>
        <taxon>Crustacea</taxon>
        <taxon>Multicrustacea</taxon>
        <taxon>Malacostraca</taxon>
        <taxon>Eumalacostraca</taxon>
        <taxon>Eucarida</taxon>
        <taxon>Euphausiacea</taxon>
        <taxon>Euphausiidae</taxon>
        <taxon>Meganyctiphanes</taxon>
    </lineage>
</organism>
<dbReference type="Proteomes" id="UP001497623">
    <property type="component" value="Unassembled WGS sequence"/>
</dbReference>